<feature type="compositionally biased region" description="Basic and acidic residues" evidence="1">
    <location>
        <begin position="440"/>
        <end position="449"/>
    </location>
</feature>
<dbReference type="AlphaFoldDB" id="A0A9P8L3A4"/>
<dbReference type="Proteomes" id="UP000698800">
    <property type="component" value="Unassembled WGS sequence"/>
</dbReference>
<feature type="domain" description="Myb-like" evidence="2">
    <location>
        <begin position="690"/>
        <end position="739"/>
    </location>
</feature>
<feature type="region of interest" description="Disordered" evidence="1">
    <location>
        <begin position="97"/>
        <end position="118"/>
    </location>
</feature>
<evidence type="ECO:0000313" key="3">
    <source>
        <dbReference type="EMBL" id="KAH0538364.1"/>
    </source>
</evidence>
<feature type="compositionally biased region" description="Low complexity" evidence="1">
    <location>
        <begin position="659"/>
        <end position="682"/>
    </location>
</feature>
<feature type="compositionally biased region" description="Acidic residues" evidence="1">
    <location>
        <begin position="356"/>
        <end position="373"/>
    </location>
</feature>
<accession>A0A9P8L3A4</accession>
<name>A0A9P8L3A4_9PEZI</name>
<reference evidence="3" key="1">
    <citation type="submission" date="2021-03" db="EMBL/GenBank/DDBJ databases">
        <title>Comparative genomics and phylogenomic investigation of the class Geoglossomycetes provide insights into ecological specialization and systematics.</title>
        <authorList>
            <person name="Melie T."/>
            <person name="Pirro S."/>
            <person name="Miller A.N."/>
            <person name="Quandt A."/>
        </authorList>
    </citation>
    <scope>NUCLEOTIDE SEQUENCE</scope>
    <source>
        <strain evidence="3">GBOQ0MN5Z8</strain>
    </source>
</reference>
<feature type="region of interest" description="Disordered" evidence="1">
    <location>
        <begin position="636"/>
        <end position="695"/>
    </location>
</feature>
<dbReference type="SUPFAM" id="SSF46689">
    <property type="entry name" value="Homeodomain-like"/>
    <property type="match status" value="1"/>
</dbReference>
<dbReference type="OrthoDB" id="5380548at2759"/>
<sequence>MNPLISPFFHLLQCEDFFNLFSSFPLLEMAAFDPIPYTYVPTAPRFKSTKAPYNRTPKQVSILDKIQCIKASGLALGMPQPPAAVVAVNDSRNDGPGIRKTSTIYGGNDKEEGREEEGDLPTIEDLLYTTLKKEGFATEDSNLDHRVRGIGEVSVKERGSFADHNRSALGEDSGGSLDDPIVLLGDDDLSASEAEVDHGGLAENAEPDAGHFDRLETTVDSTTLAPPSSLDGWHDIGDYPETVQHLRLAKGALASNSMCPYSPSAHLSSELLHDHIDTEGLDTHRARSEAATSHSARPRSPPPRHSRASTGNQLGQEDRLHAGRSTADEREYEDELVRPVLNPDTFDKGERQQQEAEAEAEGEADNDDNEDDGQVQQEANDMAAAVTAKRISDNHLSGKEGGSPRLAERQRLLPSRDPSPEPGHDETGSDSDGNNNKPSNKADPDKDNGWLRPAKRRRRSSSYDGPMPKKRKHHLQQRSIHQRRPHSRKSYSLYYQGSRVTAVPIPEGRLPSPAPPALQVIDAEMPSDCYNLGQSSRDVLPTLVEVTFRPHSRHYCSFTAVVRDSCDGRGVSFSQLARLVENIGHIGKIDDFSIKPLEQHLFLLTGFSCYIASQPSSSGMTVSTTAETSPIRKNATHIQLQHGKAVDGRAFASRGSEPSSSDNDGGLSDSDPNSSSDDNGYSSEDEQRLPSARKRSPWLTLDEQRLLAYKKEGKSWRWIFRKFPTRTPAAVRTRWTVVQAKVK</sequence>
<dbReference type="PROSITE" id="PS50090">
    <property type="entry name" value="MYB_LIKE"/>
    <property type="match status" value="1"/>
</dbReference>
<organism evidence="3 4">
    <name type="scientific">Glutinoglossum americanum</name>
    <dbReference type="NCBI Taxonomy" id="1670608"/>
    <lineage>
        <taxon>Eukaryota</taxon>
        <taxon>Fungi</taxon>
        <taxon>Dikarya</taxon>
        <taxon>Ascomycota</taxon>
        <taxon>Pezizomycotina</taxon>
        <taxon>Geoglossomycetes</taxon>
        <taxon>Geoglossales</taxon>
        <taxon>Geoglossaceae</taxon>
        <taxon>Glutinoglossum</taxon>
    </lineage>
</organism>
<dbReference type="CDD" id="cd00167">
    <property type="entry name" value="SANT"/>
    <property type="match status" value="1"/>
</dbReference>
<dbReference type="EMBL" id="JAGHQL010000112">
    <property type="protein sequence ID" value="KAH0538364.1"/>
    <property type="molecule type" value="Genomic_DNA"/>
</dbReference>
<protein>
    <recommendedName>
        <fullName evidence="2">Myb-like domain-containing protein</fullName>
    </recommendedName>
</protein>
<evidence type="ECO:0000256" key="1">
    <source>
        <dbReference type="SAM" id="MobiDB-lite"/>
    </source>
</evidence>
<feature type="compositionally biased region" description="Polar residues" evidence="1">
    <location>
        <begin position="430"/>
        <end position="439"/>
    </location>
</feature>
<gene>
    <name evidence="3" type="ORF">FGG08_005059</name>
</gene>
<feature type="region of interest" description="Disordered" evidence="1">
    <location>
        <begin position="282"/>
        <end position="491"/>
    </location>
</feature>
<proteinExistence type="predicted"/>
<keyword evidence="4" id="KW-1185">Reference proteome</keyword>
<dbReference type="InterPro" id="IPR001005">
    <property type="entry name" value="SANT/Myb"/>
</dbReference>
<feature type="compositionally biased region" description="Basic and acidic residues" evidence="1">
    <location>
        <begin position="345"/>
        <end position="354"/>
    </location>
</feature>
<evidence type="ECO:0000313" key="4">
    <source>
        <dbReference type="Proteomes" id="UP000698800"/>
    </source>
</evidence>
<feature type="compositionally biased region" description="Basic and acidic residues" evidence="1">
    <location>
        <begin position="316"/>
        <end position="329"/>
    </location>
</feature>
<dbReference type="InterPro" id="IPR009057">
    <property type="entry name" value="Homeodomain-like_sf"/>
</dbReference>
<feature type="compositionally biased region" description="Basic residues" evidence="1">
    <location>
        <begin position="468"/>
        <end position="489"/>
    </location>
</feature>
<evidence type="ECO:0000259" key="2">
    <source>
        <dbReference type="PROSITE" id="PS50090"/>
    </source>
</evidence>
<feature type="compositionally biased region" description="Basic and acidic residues" evidence="1">
    <location>
        <begin position="418"/>
        <end position="427"/>
    </location>
</feature>
<comment type="caution">
    <text evidence="3">The sequence shown here is derived from an EMBL/GenBank/DDBJ whole genome shotgun (WGS) entry which is preliminary data.</text>
</comment>